<comment type="caution">
    <text evidence="1">The sequence shown here is derived from an EMBL/GenBank/DDBJ whole genome shotgun (WGS) entry which is preliminary data.</text>
</comment>
<organism evidence="1 2">
    <name type="scientific">Eragrostis curvula</name>
    <name type="common">weeping love grass</name>
    <dbReference type="NCBI Taxonomy" id="38414"/>
    <lineage>
        <taxon>Eukaryota</taxon>
        <taxon>Viridiplantae</taxon>
        <taxon>Streptophyta</taxon>
        <taxon>Embryophyta</taxon>
        <taxon>Tracheophyta</taxon>
        <taxon>Spermatophyta</taxon>
        <taxon>Magnoliopsida</taxon>
        <taxon>Liliopsida</taxon>
        <taxon>Poales</taxon>
        <taxon>Poaceae</taxon>
        <taxon>PACMAD clade</taxon>
        <taxon>Chloridoideae</taxon>
        <taxon>Eragrostideae</taxon>
        <taxon>Eragrostidinae</taxon>
        <taxon>Eragrostis</taxon>
    </lineage>
</organism>
<evidence type="ECO:0000313" key="2">
    <source>
        <dbReference type="Proteomes" id="UP000324897"/>
    </source>
</evidence>
<accession>A0A5J9UJL6</accession>
<name>A0A5J9UJL6_9POAL</name>
<protein>
    <submittedName>
        <fullName evidence="1">Uncharacterized protein</fullName>
    </submittedName>
</protein>
<sequence>ASVFPIRSSSLPAAAAGILLPGLPIGMPCARFAAAQACSPWQLVSECLRHNSSRILEARASGHGVAG</sequence>
<dbReference type="AlphaFoldDB" id="A0A5J9UJL6"/>
<dbReference type="Gramene" id="TVU23756">
    <property type="protein sequence ID" value="TVU23756"/>
    <property type="gene ID" value="EJB05_26136"/>
</dbReference>
<proteinExistence type="predicted"/>
<dbReference type="Proteomes" id="UP000324897">
    <property type="component" value="Chromosome 2"/>
</dbReference>
<dbReference type="EMBL" id="RWGY01000013">
    <property type="protein sequence ID" value="TVU23756.1"/>
    <property type="molecule type" value="Genomic_DNA"/>
</dbReference>
<feature type="non-terminal residue" evidence="1">
    <location>
        <position position="1"/>
    </location>
</feature>
<reference evidence="1 2" key="1">
    <citation type="journal article" date="2019" name="Sci. Rep.">
        <title>A high-quality genome of Eragrostis curvula grass provides insights into Poaceae evolution and supports new strategies to enhance forage quality.</title>
        <authorList>
            <person name="Carballo J."/>
            <person name="Santos B.A.C.M."/>
            <person name="Zappacosta D."/>
            <person name="Garbus I."/>
            <person name="Selva J.P."/>
            <person name="Gallo C.A."/>
            <person name="Diaz A."/>
            <person name="Albertini E."/>
            <person name="Caccamo M."/>
            <person name="Echenique V."/>
        </authorList>
    </citation>
    <scope>NUCLEOTIDE SEQUENCE [LARGE SCALE GENOMIC DNA]</scope>
    <source>
        <strain evidence="2">cv. Victoria</strain>
        <tissue evidence="1">Leaf</tissue>
    </source>
</reference>
<evidence type="ECO:0000313" key="1">
    <source>
        <dbReference type="EMBL" id="TVU23756.1"/>
    </source>
</evidence>
<gene>
    <name evidence="1" type="ORF">EJB05_26136</name>
</gene>
<keyword evidence="2" id="KW-1185">Reference proteome</keyword>